<evidence type="ECO:0000313" key="9">
    <source>
        <dbReference type="EMBL" id="KAL3318562.1"/>
    </source>
</evidence>
<sequence length="604" mass="69448">MVFFQYKKSQKLELCEALILSGNWKLSTRILERMPVHWAAGFKPVGDAICQFLHYLMEPLYESTLELPACMMSTRKPMRNLEYASTWQLENYVNVPTRAFEFAQRLVPVASFLGCYGARDTKLLSKLCRLCAHYLKSRVDKNSVDYVYQAIFNLADEVILPSMSLVDANSVLPEDIWSFLQFMPYFHRYRLYSQWKHTHCRVEPILAKCRAEVVAISRALMKRLSKDNVKPMGRQLGKLSHSNPCIMFDCLLSTMQKYTNLIGPVVDALKFCGNLSYDVLVFSIIEALADEKTSLDEAQIGQQLLALSSFTGLICKKYQFDIAGLLQYVLSQLKAGSSYDLAMLREVVHKMTGIDTSEDLTDDQLDASSGGELLLQEGGYYSQIRNTRRTASRLTSVLIEHKVIMPFIFLMANIRDHMTFVRNPEQHVKIAGRLLDDCQGTLVQFITFLSVQLTREEMLAQFIPVDRMMKEYLVPADTAFCLFRNVFEPQVYQVWKHRMQEKVSEMDAFNWACDQVVQEVANPIKALMPEPIWHELNPHFYVSFWCLSAGDLQVPEASYLRQQLLLRTQISDIAKNSDLVSLYQHVRLFIGCLSSFPLAREQYP</sequence>
<dbReference type="PANTHER" id="PTHR21597">
    <property type="entry name" value="THO2 PROTEIN"/>
    <property type="match status" value="1"/>
</dbReference>
<dbReference type="Pfam" id="PF11732">
    <property type="entry name" value="Thoc2"/>
    <property type="match status" value="1"/>
</dbReference>
<evidence type="ECO:0000259" key="8">
    <source>
        <dbReference type="Pfam" id="PF16134"/>
    </source>
</evidence>
<evidence type="ECO:0000256" key="5">
    <source>
        <dbReference type="ARBA" id="ARBA00047033"/>
    </source>
</evidence>
<dbReference type="InterPro" id="IPR032302">
    <property type="entry name" value="THOC2_N"/>
</dbReference>
<evidence type="ECO:0000259" key="6">
    <source>
        <dbReference type="Pfam" id="PF11262"/>
    </source>
</evidence>
<organism evidence="9 10">
    <name type="scientific">Cichlidogyrus casuarinus</name>
    <dbReference type="NCBI Taxonomy" id="1844966"/>
    <lineage>
        <taxon>Eukaryota</taxon>
        <taxon>Metazoa</taxon>
        <taxon>Spiralia</taxon>
        <taxon>Lophotrochozoa</taxon>
        <taxon>Platyhelminthes</taxon>
        <taxon>Monogenea</taxon>
        <taxon>Monopisthocotylea</taxon>
        <taxon>Dactylogyridea</taxon>
        <taxon>Ancyrocephalidae</taxon>
        <taxon>Cichlidogyrus</taxon>
    </lineage>
</organism>
<reference evidence="9 10" key="1">
    <citation type="submission" date="2024-11" db="EMBL/GenBank/DDBJ databases">
        <title>Adaptive evolution of stress response genes in parasites aligns with host niche diversity.</title>
        <authorList>
            <person name="Hahn C."/>
            <person name="Resl P."/>
        </authorList>
    </citation>
    <scope>NUCLEOTIDE SEQUENCE [LARGE SCALE GENOMIC DNA]</scope>
    <source>
        <strain evidence="9">EGGRZ-B1_66</strain>
        <tissue evidence="9">Body</tissue>
    </source>
</reference>
<keyword evidence="4" id="KW-0539">Nucleus</keyword>
<dbReference type="GO" id="GO:0005634">
    <property type="term" value="C:nucleus"/>
    <property type="evidence" value="ECO:0007669"/>
    <property type="project" value="UniProtKB-SubCell"/>
</dbReference>
<dbReference type="Proteomes" id="UP001626550">
    <property type="component" value="Unassembled WGS sequence"/>
</dbReference>
<gene>
    <name evidence="9" type="primary">THOC2_2</name>
    <name evidence="9" type="ORF">Ciccas_002780</name>
</gene>
<dbReference type="InterPro" id="IPR021726">
    <property type="entry name" value="THO_THOC2_N"/>
</dbReference>
<feature type="domain" description="THO complex subunit 2 N-terminal" evidence="8">
    <location>
        <begin position="110"/>
        <end position="234"/>
    </location>
</feature>
<dbReference type="PANTHER" id="PTHR21597:SF0">
    <property type="entry name" value="THO COMPLEX SUBUNIT 2"/>
    <property type="match status" value="1"/>
</dbReference>
<comment type="similarity">
    <text evidence="2">Belongs to the THOC2 family.</text>
</comment>
<dbReference type="Pfam" id="PF16134">
    <property type="entry name" value="THOC2_N"/>
    <property type="match status" value="1"/>
</dbReference>
<comment type="subunit">
    <text evidence="5">Component of the THO subcomplex, which is composed of THOC1, THOC2, THOC3, THOC5, THOC6 and THOC7. The THO subcomplex interacts with DDX39B to form the THO-DDX39B complex which multimerizes into a 28-subunit tetrameric assembly. Component of the transcription/export (TREX) complex at least composed of ALYREF/THOC4, DDX39B, SARNP/CIP29, CHTOP and the THO subcomplex; in the complex interacts with THOC1, THOC3, THOC5, THOC7 and DDX39B. TREX seems to have a dynamic structure involving ATP-dependent remodeling. Interacts with POLDIP3 and ZC3H11A.</text>
</comment>
<evidence type="ECO:0000259" key="7">
    <source>
        <dbReference type="Pfam" id="PF11732"/>
    </source>
</evidence>
<feature type="domain" description="THO complex subunitTHOC2 N-terminal" evidence="7">
    <location>
        <begin position="236"/>
        <end position="298"/>
    </location>
</feature>
<name>A0ABD2QH95_9PLAT</name>
<protein>
    <recommendedName>
        <fullName evidence="3">THO complex subunit 2</fullName>
    </recommendedName>
</protein>
<dbReference type="InterPro" id="IPR021418">
    <property type="entry name" value="THO_THOC2_C"/>
</dbReference>
<evidence type="ECO:0000256" key="3">
    <source>
        <dbReference type="ARBA" id="ARBA00019596"/>
    </source>
</evidence>
<evidence type="ECO:0000313" key="10">
    <source>
        <dbReference type="Proteomes" id="UP001626550"/>
    </source>
</evidence>
<feature type="domain" description="THO complex subunitTHOC2 C-terminal" evidence="6">
    <location>
        <begin position="533"/>
        <end position="578"/>
    </location>
</feature>
<evidence type="ECO:0000256" key="2">
    <source>
        <dbReference type="ARBA" id="ARBA00007857"/>
    </source>
</evidence>
<keyword evidence="10" id="KW-1185">Reference proteome</keyword>
<proteinExistence type="inferred from homology"/>
<dbReference type="AlphaFoldDB" id="A0ABD2QH95"/>
<evidence type="ECO:0000256" key="4">
    <source>
        <dbReference type="ARBA" id="ARBA00023242"/>
    </source>
</evidence>
<dbReference type="InterPro" id="IPR040007">
    <property type="entry name" value="Tho2"/>
</dbReference>
<comment type="caution">
    <text evidence="9">The sequence shown here is derived from an EMBL/GenBank/DDBJ whole genome shotgun (WGS) entry which is preliminary data.</text>
</comment>
<dbReference type="EMBL" id="JBJKFK010000230">
    <property type="protein sequence ID" value="KAL3318562.1"/>
    <property type="molecule type" value="Genomic_DNA"/>
</dbReference>
<accession>A0ABD2QH95</accession>
<evidence type="ECO:0000256" key="1">
    <source>
        <dbReference type="ARBA" id="ARBA00004123"/>
    </source>
</evidence>
<comment type="subcellular location">
    <subcellularLocation>
        <location evidence="1">Nucleus</location>
    </subcellularLocation>
</comment>
<dbReference type="Pfam" id="PF11262">
    <property type="entry name" value="Tho2"/>
    <property type="match status" value="1"/>
</dbReference>